<evidence type="ECO:0000256" key="2">
    <source>
        <dbReference type="ARBA" id="ARBA00022771"/>
    </source>
</evidence>
<dbReference type="InterPro" id="IPR011011">
    <property type="entry name" value="Znf_FYVE_PHD"/>
</dbReference>
<feature type="region of interest" description="Disordered" evidence="5">
    <location>
        <begin position="635"/>
        <end position="654"/>
    </location>
</feature>
<organism evidence="7 8">
    <name type="scientific">Peronospora matthiolae</name>
    <dbReference type="NCBI Taxonomy" id="2874970"/>
    <lineage>
        <taxon>Eukaryota</taxon>
        <taxon>Sar</taxon>
        <taxon>Stramenopiles</taxon>
        <taxon>Oomycota</taxon>
        <taxon>Peronosporomycetes</taxon>
        <taxon>Peronosporales</taxon>
        <taxon>Peronosporaceae</taxon>
        <taxon>Peronospora</taxon>
    </lineage>
</organism>
<dbReference type="SUPFAM" id="SSF57903">
    <property type="entry name" value="FYVE/PHD zinc finger"/>
    <property type="match status" value="1"/>
</dbReference>
<feature type="compositionally biased region" description="Low complexity" evidence="5">
    <location>
        <begin position="499"/>
        <end position="511"/>
    </location>
</feature>
<feature type="compositionally biased region" description="Low complexity" evidence="5">
    <location>
        <begin position="109"/>
        <end position="124"/>
    </location>
</feature>
<dbReference type="PROSITE" id="PS50178">
    <property type="entry name" value="ZF_FYVE"/>
    <property type="match status" value="1"/>
</dbReference>
<dbReference type="PANTHER" id="PTHR13510:SF44">
    <property type="entry name" value="RABENOSYN-5"/>
    <property type="match status" value="1"/>
</dbReference>
<dbReference type="GO" id="GO:0008270">
    <property type="term" value="F:zinc ion binding"/>
    <property type="evidence" value="ECO:0007669"/>
    <property type="project" value="UniProtKB-KW"/>
</dbReference>
<dbReference type="AlphaFoldDB" id="A0AAV1T9B9"/>
<keyword evidence="3" id="KW-0862">Zinc</keyword>
<feature type="compositionally biased region" description="Basic and acidic residues" evidence="5">
    <location>
        <begin position="479"/>
        <end position="496"/>
    </location>
</feature>
<gene>
    <name evidence="7" type="ORF">PM001_LOCUS3815</name>
</gene>
<evidence type="ECO:0000259" key="6">
    <source>
        <dbReference type="PROSITE" id="PS50178"/>
    </source>
</evidence>
<feature type="compositionally biased region" description="Basic and acidic residues" evidence="5">
    <location>
        <begin position="559"/>
        <end position="568"/>
    </location>
</feature>
<feature type="region of interest" description="Disordered" evidence="5">
    <location>
        <begin position="444"/>
        <end position="568"/>
    </location>
</feature>
<evidence type="ECO:0000256" key="5">
    <source>
        <dbReference type="SAM" id="MobiDB-lite"/>
    </source>
</evidence>
<evidence type="ECO:0000256" key="4">
    <source>
        <dbReference type="PROSITE-ProRule" id="PRU00091"/>
    </source>
</evidence>
<keyword evidence="2 4" id="KW-0863">Zinc-finger</keyword>
<feature type="region of interest" description="Disordered" evidence="5">
    <location>
        <begin position="87"/>
        <end position="124"/>
    </location>
</feature>
<feature type="domain" description="FYVE-type" evidence="6">
    <location>
        <begin position="361"/>
        <end position="426"/>
    </location>
</feature>
<evidence type="ECO:0000256" key="1">
    <source>
        <dbReference type="ARBA" id="ARBA00022723"/>
    </source>
</evidence>
<accession>A0AAV1T9B9</accession>
<evidence type="ECO:0000313" key="8">
    <source>
        <dbReference type="Proteomes" id="UP001162060"/>
    </source>
</evidence>
<dbReference type="InterPro" id="IPR052727">
    <property type="entry name" value="Rab4/Rab5_effector"/>
</dbReference>
<dbReference type="PANTHER" id="PTHR13510">
    <property type="entry name" value="FYVE-FINGER-CONTAINING RAB5 EFFECTOR PROTEIN RABENOSYN-5-RELATED"/>
    <property type="match status" value="1"/>
</dbReference>
<dbReference type="EMBL" id="CAKLBY020000035">
    <property type="protein sequence ID" value="CAK7908868.1"/>
    <property type="molecule type" value="Genomic_DNA"/>
</dbReference>
<evidence type="ECO:0000256" key="3">
    <source>
        <dbReference type="ARBA" id="ARBA00022833"/>
    </source>
</evidence>
<dbReference type="InterPro" id="IPR017455">
    <property type="entry name" value="Znf_FYVE-rel"/>
</dbReference>
<dbReference type="Proteomes" id="UP001162060">
    <property type="component" value="Unassembled WGS sequence"/>
</dbReference>
<dbReference type="InterPro" id="IPR023393">
    <property type="entry name" value="START-like_dom_sf"/>
</dbReference>
<dbReference type="CDD" id="cd00065">
    <property type="entry name" value="FYVE_like_SF"/>
    <property type="match status" value="1"/>
</dbReference>
<comment type="caution">
    <text evidence="7">The sequence shown here is derived from an EMBL/GenBank/DDBJ whole genome shotgun (WGS) entry which is preliminary data.</text>
</comment>
<feature type="compositionally biased region" description="Acidic residues" evidence="5">
    <location>
        <begin position="527"/>
        <end position="539"/>
    </location>
</feature>
<dbReference type="Gene3D" id="3.30.530.20">
    <property type="match status" value="1"/>
</dbReference>
<name>A0AAV1T9B9_9STRA</name>
<protein>
    <recommendedName>
        <fullName evidence="6">FYVE-type domain-containing protein</fullName>
    </recommendedName>
</protein>
<dbReference type="Gene3D" id="3.30.40.10">
    <property type="entry name" value="Zinc/RING finger domain, C3HC4 (zinc finger)"/>
    <property type="match status" value="1"/>
</dbReference>
<dbReference type="InterPro" id="IPR013083">
    <property type="entry name" value="Znf_RING/FYVE/PHD"/>
</dbReference>
<sequence length="742" mass="81907">MSHRFPLHDKVFPPLHLSESTKATFVDMAHQQLTLALHDYDKYRRWQASRPPSLRHQLHPAMWKPVKSCEQLTVYRQVPRDDAVVTIPSSTKPRRTRSRTLDGIDLPPTTSIATTATTDSVSSSASSKKSVTVSSWTIPKRGSNPTATREWLLPTLLQVGTIEGTLDDVMYGLTSFDAAGSLIRSSYTDEEVVDADTLHQLQGPTRKEPFRFLGLKWVVRSASSTVKAFIWPRDVTVLASTGVLTRPSGERVGYHLMHSVDLGQGFGPLERKRIVRGQVSSCYLYRQTSTNTVDVHMKTNFEPHGSAHESVAFMFAVNSLTYCLKSAICAQNKKLSWLLARPKTAEPQSGASTRPDKITVKKQRSDCCVCTKPIGPFSRSHTCRVCDARACHTCFVKKKLSFSGSGHKTVEQRSVVICTHCLTHARRLASLDIARQEVTQRERLGRRRGLLHHGTDATSRSRGRRSNSRVNNPGKNRSTRHDDRDELRAAEAERNVRSAPVRRASRPLLRARSLRKVTSSTKAAWDDNADTEDDDDDDEKQSKSNRFADVQPRTKHRSTQSDRGRKIVLEPDVVSPVLEDRELQSLDIDVQAGRSYVVSVQATAAMPMPDDLLPEAVEQYAWGAVVPSPVNYQPVEPQTAWPSPPSSPSSLLSLPEGDRCTGAISQVPQSSIPRIQAGASTQEVLAPVCRALPCCGQCVLGSEDAHGGLAGADVVLQATNLSTGHERSGLEAWLGCQLATWV</sequence>
<keyword evidence="1" id="KW-0479">Metal-binding</keyword>
<proteinExistence type="predicted"/>
<reference evidence="7" key="1">
    <citation type="submission" date="2024-01" db="EMBL/GenBank/DDBJ databases">
        <authorList>
            <person name="Webb A."/>
        </authorList>
    </citation>
    <scope>NUCLEOTIDE SEQUENCE</scope>
    <source>
        <strain evidence="7">Pm1</strain>
    </source>
</reference>
<evidence type="ECO:0000313" key="7">
    <source>
        <dbReference type="EMBL" id="CAK7908868.1"/>
    </source>
</evidence>